<keyword evidence="1" id="KW-0548">Nucleotidyltransferase</keyword>
<keyword evidence="1" id="KW-0808">Transferase</keyword>
<gene>
    <name evidence="1" type="ORF">Tci_669249</name>
</gene>
<evidence type="ECO:0000313" key="1">
    <source>
        <dbReference type="EMBL" id="GFA97277.1"/>
    </source>
</evidence>
<feature type="non-terminal residue" evidence="1">
    <location>
        <position position="1"/>
    </location>
</feature>
<dbReference type="GO" id="GO:0003964">
    <property type="term" value="F:RNA-directed DNA polymerase activity"/>
    <property type="evidence" value="ECO:0007669"/>
    <property type="project" value="UniProtKB-KW"/>
</dbReference>
<accession>A0A699KJW1</accession>
<dbReference type="Gene3D" id="3.30.70.270">
    <property type="match status" value="1"/>
</dbReference>
<proteinExistence type="predicted"/>
<keyword evidence="1" id="KW-0695">RNA-directed DNA polymerase</keyword>
<comment type="caution">
    <text evidence="1">The sequence shown here is derived from an EMBL/GenBank/DDBJ whole genome shotgun (WGS) entry which is preliminary data.</text>
</comment>
<sequence>YHNGNLTRGRAFVIGAEEARQDPNIVTGTFTLNNHYATTLFDSGADYSFVSTTSIHLLDIEPSNLGFSYEIEIASGQLVEINKFLGHVINNDGLHVESRKLKAVKNWEAPRTPSEVRLFLGLARYYRRFIVNFSKLAKPLTILTQKHKDEYDYEIRYHLGKENVVADALSRYERIKPKRVRAMNMTVQSSIQNKILAAQNEACII</sequence>
<dbReference type="AlphaFoldDB" id="A0A699KJW1"/>
<protein>
    <submittedName>
        <fullName evidence="1">Putative reverse transcriptase domain-containing protein</fullName>
    </submittedName>
</protein>
<dbReference type="InterPro" id="IPR043502">
    <property type="entry name" value="DNA/RNA_pol_sf"/>
</dbReference>
<organism evidence="1">
    <name type="scientific">Tanacetum cinerariifolium</name>
    <name type="common">Dalmatian daisy</name>
    <name type="synonym">Chrysanthemum cinerariifolium</name>
    <dbReference type="NCBI Taxonomy" id="118510"/>
    <lineage>
        <taxon>Eukaryota</taxon>
        <taxon>Viridiplantae</taxon>
        <taxon>Streptophyta</taxon>
        <taxon>Embryophyta</taxon>
        <taxon>Tracheophyta</taxon>
        <taxon>Spermatophyta</taxon>
        <taxon>Magnoliopsida</taxon>
        <taxon>eudicotyledons</taxon>
        <taxon>Gunneridae</taxon>
        <taxon>Pentapetalae</taxon>
        <taxon>asterids</taxon>
        <taxon>campanulids</taxon>
        <taxon>Asterales</taxon>
        <taxon>Asteraceae</taxon>
        <taxon>Asteroideae</taxon>
        <taxon>Anthemideae</taxon>
        <taxon>Anthemidinae</taxon>
        <taxon>Tanacetum</taxon>
    </lineage>
</organism>
<name>A0A699KJW1_TANCI</name>
<dbReference type="PANTHER" id="PTHR34072">
    <property type="entry name" value="ENZYMATIC POLYPROTEIN-RELATED"/>
    <property type="match status" value="1"/>
</dbReference>
<reference evidence="1" key="1">
    <citation type="journal article" date="2019" name="Sci. Rep.">
        <title>Draft genome of Tanacetum cinerariifolium, the natural source of mosquito coil.</title>
        <authorList>
            <person name="Yamashiro T."/>
            <person name="Shiraishi A."/>
            <person name="Satake H."/>
            <person name="Nakayama K."/>
        </authorList>
    </citation>
    <scope>NUCLEOTIDE SEQUENCE</scope>
</reference>
<dbReference type="EMBL" id="BKCJ010525086">
    <property type="protein sequence ID" value="GFA97277.1"/>
    <property type="molecule type" value="Genomic_DNA"/>
</dbReference>
<dbReference type="InterPro" id="IPR043128">
    <property type="entry name" value="Rev_trsase/Diguanyl_cyclase"/>
</dbReference>
<dbReference type="Pfam" id="PF08284">
    <property type="entry name" value="RVP_2"/>
    <property type="match status" value="1"/>
</dbReference>
<dbReference type="PANTHER" id="PTHR34072:SF52">
    <property type="entry name" value="RIBONUCLEASE H"/>
    <property type="match status" value="1"/>
</dbReference>
<dbReference type="SUPFAM" id="SSF56672">
    <property type="entry name" value="DNA/RNA polymerases"/>
    <property type="match status" value="1"/>
</dbReference>